<dbReference type="Gene3D" id="3.40.50.880">
    <property type="match status" value="1"/>
</dbReference>
<dbReference type="GO" id="GO:0004049">
    <property type="term" value="F:anthranilate synthase activity"/>
    <property type="evidence" value="ECO:0007669"/>
    <property type="project" value="UniProtKB-EC"/>
</dbReference>
<dbReference type="PRINTS" id="PR00096">
    <property type="entry name" value="GATASE"/>
</dbReference>
<dbReference type="Pfam" id="PF00117">
    <property type="entry name" value="GATase"/>
    <property type="match status" value="1"/>
</dbReference>
<dbReference type="EC" id="4.1.3.27" evidence="3"/>
<gene>
    <name evidence="3" type="ORF">JF50_00565</name>
</gene>
<dbReference type="InterPro" id="IPR017926">
    <property type="entry name" value="GATASE"/>
</dbReference>
<evidence type="ECO:0000313" key="4">
    <source>
        <dbReference type="Proteomes" id="UP000031327"/>
    </source>
</evidence>
<dbReference type="CDD" id="cd01743">
    <property type="entry name" value="GATase1_Anthranilate_Synthase"/>
    <property type="match status" value="1"/>
</dbReference>
<comment type="caution">
    <text evidence="3">The sequence shown here is derived from an EMBL/GenBank/DDBJ whole genome shotgun (WGS) entry which is preliminary data.</text>
</comment>
<evidence type="ECO:0000259" key="2">
    <source>
        <dbReference type="Pfam" id="PF00117"/>
    </source>
</evidence>
<dbReference type="OrthoDB" id="9786812at2"/>
<accession>A0A0C1MPK0</accession>
<keyword evidence="1" id="KW-0315">Glutamine amidotransferase</keyword>
<dbReference type="PRINTS" id="PR00097">
    <property type="entry name" value="ANTSNTHASEII"/>
</dbReference>
<reference evidence="3 4" key="1">
    <citation type="submission" date="2014-12" db="EMBL/GenBank/DDBJ databases">
        <title>Draft Genome Sequence of Pseudoalteromonas luteoviolacea HI1.</title>
        <authorList>
            <person name="Asahina A.Y."/>
            <person name="Hadfield M.G."/>
        </authorList>
    </citation>
    <scope>NUCLEOTIDE SEQUENCE [LARGE SCALE GENOMIC DNA]</scope>
    <source>
        <strain evidence="3 4">HI1</strain>
    </source>
</reference>
<dbReference type="EMBL" id="JWIC01000001">
    <property type="protein sequence ID" value="KID58994.1"/>
    <property type="molecule type" value="Genomic_DNA"/>
</dbReference>
<dbReference type="GO" id="GO:0005829">
    <property type="term" value="C:cytosol"/>
    <property type="evidence" value="ECO:0007669"/>
    <property type="project" value="TreeGrafter"/>
</dbReference>
<dbReference type="SUPFAM" id="SSF52317">
    <property type="entry name" value="Class I glutamine amidotransferase-like"/>
    <property type="match status" value="1"/>
</dbReference>
<protein>
    <submittedName>
        <fullName evidence="3">Anthranilate synthase component II</fullName>
        <ecNumber evidence="3">4.1.3.27</ecNumber>
    </submittedName>
</protein>
<dbReference type="InterPro" id="IPR029062">
    <property type="entry name" value="Class_I_gatase-like"/>
</dbReference>
<dbReference type="PROSITE" id="PS51273">
    <property type="entry name" value="GATASE_TYPE_1"/>
    <property type="match status" value="1"/>
</dbReference>
<dbReference type="PANTHER" id="PTHR43418:SF4">
    <property type="entry name" value="MULTIFUNCTIONAL TRYPTOPHAN BIOSYNTHESIS PROTEIN"/>
    <property type="match status" value="1"/>
</dbReference>
<dbReference type="PANTHER" id="PTHR43418">
    <property type="entry name" value="MULTIFUNCTIONAL TRYPTOPHAN BIOSYNTHESIS PROTEIN-RELATED"/>
    <property type="match status" value="1"/>
</dbReference>
<dbReference type="NCBIfam" id="TIGR00566">
    <property type="entry name" value="trpG_papA"/>
    <property type="match status" value="1"/>
</dbReference>
<feature type="domain" description="Glutamine amidotransferase" evidence="2">
    <location>
        <begin position="3"/>
        <end position="191"/>
    </location>
</feature>
<dbReference type="RefSeq" id="WP_039607600.1">
    <property type="nucleotide sequence ID" value="NZ_JWIC01000001.1"/>
</dbReference>
<dbReference type="GO" id="GO:0046654">
    <property type="term" value="P:tetrahydrofolate biosynthetic process"/>
    <property type="evidence" value="ECO:0007669"/>
    <property type="project" value="TreeGrafter"/>
</dbReference>
<dbReference type="GO" id="GO:0000162">
    <property type="term" value="P:L-tryptophan biosynthetic process"/>
    <property type="evidence" value="ECO:0007669"/>
    <property type="project" value="TreeGrafter"/>
</dbReference>
<organism evidence="3 4">
    <name type="scientific">Pseudoalteromonas luteoviolacea</name>
    <dbReference type="NCBI Taxonomy" id="43657"/>
    <lineage>
        <taxon>Bacteria</taxon>
        <taxon>Pseudomonadati</taxon>
        <taxon>Pseudomonadota</taxon>
        <taxon>Gammaproteobacteria</taxon>
        <taxon>Alteromonadales</taxon>
        <taxon>Pseudoalteromonadaceae</taxon>
        <taxon>Pseudoalteromonas</taxon>
    </lineage>
</organism>
<dbReference type="AlphaFoldDB" id="A0A0C1MPK0"/>
<dbReference type="Proteomes" id="UP000031327">
    <property type="component" value="Unassembled WGS sequence"/>
</dbReference>
<sequence>MLLMIDNYDSFTFNLVQYFQKLDQEVLVKRNDDLSISEIKQLNPAHIVISPGPCSPNEAGISLQVVQQLQGQFPILGVCLGHQTIAQAMGAHVGKAKSVMHGKVSRIFHANKGAFCGLPSSFNVCRYHSLAVDAESLPDKLEVTAWTQTETGALDEVMGICHTDLALEGVQFHPEAILTEHGLELLDNFIARF</sequence>
<dbReference type="GO" id="GO:0046820">
    <property type="term" value="F:4-amino-4-deoxychorismate synthase activity"/>
    <property type="evidence" value="ECO:0007669"/>
    <property type="project" value="TreeGrafter"/>
</dbReference>
<keyword evidence="3" id="KW-0456">Lyase</keyword>
<dbReference type="FunFam" id="3.40.50.880:FF:000003">
    <property type="entry name" value="Anthranilate synthase component II"/>
    <property type="match status" value="1"/>
</dbReference>
<dbReference type="PRINTS" id="PR00099">
    <property type="entry name" value="CPSGATASE"/>
</dbReference>
<dbReference type="InterPro" id="IPR050472">
    <property type="entry name" value="Anth_synth/Amidotransfase"/>
</dbReference>
<evidence type="ECO:0000313" key="3">
    <source>
        <dbReference type="EMBL" id="KID58994.1"/>
    </source>
</evidence>
<dbReference type="InterPro" id="IPR006221">
    <property type="entry name" value="TrpG/PapA_dom"/>
</dbReference>
<evidence type="ECO:0000256" key="1">
    <source>
        <dbReference type="ARBA" id="ARBA00022962"/>
    </source>
</evidence>
<name>A0A0C1MPK0_9GAMM</name>
<proteinExistence type="predicted"/>